<dbReference type="RefSeq" id="WP_425562568.1">
    <property type="nucleotide sequence ID" value="NZ_BAABAB010000036.1"/>
</dbReference>
<evidence type="ECO:0000313" key="3">
    <source>
        <dbReference type="Proteomes" id="UP001501490"/>
    </source>
</evidence>
<dbReference type="InterPro" id="IPR052509">
    <property type="entry name" value="Metal_resp_DNA-bind_regulator"/>
</dbReference>
<dbReference type="InterPro" id="IPR036388">
    <property type="entry name" value="WH-like_DNA-bd_sf"/>
</dbReference>
<dbReference type="Gene3D" id="1.10.10.10">
    <property type="entry name" value="Winged helix-like DNA-binding domain superfamily/Winged helix DNA-binding domain"/>
    <property type="match status" value="1"/>
</dbReference>
<sequence length="102" mass="11837">MRASRRPSRQTTAVLQAFESQPSAWRYGYEFIGDLRIKSGSLYPILIRLTERGWLETRWETDMPLGRPPRHLYRLSPQGLAYVRAHLRSARAATRRPGLLEA</sequence>
<feature type="domain" description="Transcription regulator PadR N-terminal" evidence="1">
    <location>
        <begin position="33"/>
        <end position="83"/>
    </location>
</feature>
<reference evidence="3" key="1">
    <citation type="journal article" date="2019" name="Int. J. Syst. Evol. Microbiol.">
        <title>The Global Catalogue of Microorganisms (GCM) 10K type strain sequencing project: providing services to taxonomists for standard genome sequencing and annotation.</title>
        <authorList>
            <consortium name="The Broad Institute Genomics Platform"/>
            <consortium name="The Broad Institute Genome Sequencing Center for Infectious Disease"/>
            <person name="Wu L."/>
            <person name="Ma J."/>
        </authorList>
    </citation>
    <scope>NUCLEOTIDE SEQUENCE [LARGE SCALE GENOMIC DNA]</scope>
    <source>
        <strain evidence="3">JCM 16929</strain>
    </source>
</reference>
<dbReference type="EMBL" id="BAABAB010000036">
    <property type="protein sequence ID" value="GAA3635492.1"/>
    <property type="molecule type" value="Genomic_DNA"/>
</dbReference>
<organism evidence="2 3">
    <name type="scientific">Microlunatus ginsengisoli</name>
    <dbReference type="NCBI Taxonomy" id="363863"/>
    <lineage>
        <taxon>Bacteria</taxon>
        <taxon>Bacillati</taxon>
        <taxon>Actinomycetota</taxon>
        <taxon>Actinomycetes</taxon>
        <taxon>Propionibacteriales</taxon>
        <taxon>Propionibacteriaceae</taxon>
        <taxon>Microlunatus</taxon>
    </lineage>
</organism>
<dbReference type="InterPro" id="IPR036390">
    <property type="entry name" value="WH_DNA-bd_sf"/>
</dbReference>
<dbReference type="Pfam" id="PF03551">
    <property type="entry name" value="PadR"/>
    <property type="match status" value="1"/>
</dbReference>
<evidence type="ECO:0000259" key="1">
    <source>
        <dbReference type="Pfam" id="PF03551"/>
    </source>
</evidence>
<dbReference type="SUPFAM" id="SSF46785">
    <property type="entry name" value="Winged helix' DNA-binding domain"/>
    <property type="match status" value="1"/>
</dbReference>
<gene>
    <name evidence="2" type="ORF">GCM10022236_42680</name>
</gene>
<dbReference type="Proteomes" id="UP001501490">
    <property type="component" value="Unassembled WGS sequence"/>
</dbReference>
<evidence type="ECO:0000313" key="2">
    <source>
        <dbReference type="EMBL" id="GAA3635492.1"/>
    </source>
</evidence>
<dbReference type="PANTHER" id="PTHR33169">
    <property type="entry name" value="PADR-FAMILY TRANSCRIPTIONAL REGULATOR"/>
    <property type="match status" value="1"/>
</dbReference>
<name>A0ABP7AML2_9ACTN</name>
<accession>A0ABP7AML2</accession>
<comment type="caution">
    <text evidence="2">The sequence shown here is derived from an EMBL/GenBank/DDBJ whole genome shotgun (WGS) entry which is preliminary data.</text>
</comment>
<protein>
    <submittedName>
        <fullName evidence="2">PadR family transcriptional regulator</fullName>
    </submittedName>
</protein>
<dbReference type="PANTHER" id="PTHR33169:SF14">
    <property type="entry name" value="TRANSCRIPTIONAL REGULATOR RV3488"/>
    <property type="match status" value="1"/>
</dbReference>
<keyword evidence="3" id="KW-1185">Reference proteome</keyword>
<dbReference type="InterPro" id="IPR005149">
    <property type="entry name" value="Tscrpt_reg_PadR_N"/>
</dbReference>
<proteinExistence type="predicted"/>